<dbReference type="RefSeq" id="WP_003131739.1">
    <property type="nucleotide sequence ID" value="NZ_AP025701.1"/>
</dbReference>
<dbReference type="EMBL" id="NCWV01000025">
    <property type="protein sequence ID" value="PAK87974.1"/>
    <property type="molecule type" value="Genomic_DNA"/>
</dbReference>
<dbReference type="EMBL" id="JAOWLY010000001">
    <property type="protein sequence ID" value="MDG4982533.1"/>
    <property type="molecule type" value="Genomic_DNA"/>
</dbReference>
<keyword evidence="15" id="KW-0240">DNA-directed RNA polymerase</keyword>
<dbReference type="EMBL" id="MTJS01000001">
    <property type="protein sequence ID" value="PFG90486.1"/>
    <property type="molecule type" value="Genomic_DNA"/>
</dbReference>
<keyword evidence="1" id="KW-1133">Transmembrane helix</keyword>
<dbReference type="Proteomes" id="UP000285859">
    <property type="component" value="Unassembled WGS sequence"/>
</dbReference>
<reference evidence="12" key="3">
    <citation type="journal article" date="2018" name="Food Control">
        <title>Characterization of Lactococcus lactis isolates from herbs, fruits and vegetables for use as biopreservatives against Listeria monocytogenes in cheese.</title>
        <authorList>
            <person name="Ho V."/>
            <person name="Lo R."/>
            <person name="Bansal N."/>
            <person name="Turner M.S."/>
        </authorList>
    </citation>
    <scope>NUCLEOTIDE SEQUENCE</scope>
    <source>
        <strain evidence="12">537</strain>
    </source>
</reference>
<dbReference type="Pfam" id="PF11772">
    <property type="entry name" value="EpuA"/>
    <property type="match status" value="1"/>
</dbReference>
<gene>
    <name evidence="14" type="ORF">AMHIJAGA_01056</name>
    <name evidence="11" type="ORF">B8W88_12045</name>
    <name evidence="12" type="ORF">BW154_02630</name>
    <name evidence="13" type="ORF">EO246_09320</name>
    <name evidence="15" type="ORF">FNJ53_07035</name>
    <name evidence="10" type="ORF">GTP08_02915</name>
    <name evidence="2" type="ORF">M2256_002626</name>
    <name evidence="5" type="ORF">OGZ38_02400</name>
    <name evidence="3" type="ORF">OGZ50_12685</name>
    <name evidence="4" type="ORF">OGZ51_00010</name>
    <name evidence="7" type="ORF">P7I04_00010</name>
    <name evidence="6" type="ORF">QUD52_07725</name>
    <name evidence="8" type="ORF">RZO27_05590</name>
    <name evidence="9" type="ORF">RZO31_09630</name>
</gene>
<dbReference type="EMBL" id="SAXH01000014">
    <property type="protein sequence ID" value="RWR46008.1"/>
    <property type="molecule type" value="Genomic_DNA"/>
</dbReference>
<evidence type="ECO:0000313" key="2">
    <source>
        <dbReference type="EMBL" id="MCW2282104.1"/>
    </source>
</evidence>
<evidence type="ECO:0000313" key="16">
    <source>
        <dbReference type="Proteomes" id="UP000215635"/>
    </source>
</evidence>
<dbReference type="EMBL" id="JARQDL010000001">
    <property type="protein sequence ID" value="MDT2944417.1"/>
    <property type="molecule type" value="Genomic_DNA"/>
</dbReference>
<evidence type="ECO:0000256" key="1">
    <source>
        <dbReference type="SAM" id="Phobius"/>
    </source>
</evidence>
<dbReference type="InterPro" id="IPR024596">
    <property type="entry name" value="RNApol_su_b/EpuA"/>
</dbReference>
<evidence type="ECO:0000313" key="9">
    <source>
        <dbReference type="EMBL" id="MDV2633122.1"/>
    </source>
</evidence>
<organism evidence="15 19">
    <name type="scientific">Lactococcus lactis</name>
    <dbReference type="NCBI Taxonomy" id="1358"/>
    <lineage>
        <taxon>Bacteria</taxon>
        <taxon>Bacillati</taxon>
        <taxon>Bacillota</taxon>
        <taxon>Bacilli</taxon>
        <taxon>Lactobacillales</taxon>
        <taxon>Streptococcaceae</taxon>
        <taxon>Lactococcus</taxon>
    </lineage>
</organism>
<dbReference type="Proteomes" id="UP001250218">
    <property type="component" value="Unassembled WGS sequence"/>
</dbReference>
<accession>A0A089XPE0</accession>
<evidence type="ECO:0000313" key="18">
    <source>
        <dbReference type="Proteomes" id="UP000285859"/>
    </source>
</evidence>
<dbReference type="EMBL" id="JAWHVN010000027">
    <property type="protein sequence ID" value="MDV2618602.1"/>
    <property type="molecule type" value="Genomic_DNA"/>
</dbReference>
<name>A0A089XPE0_9LACT</name>
<evidence type="ECO:0000313" key="10">
    <source>
        <dbReference type="EMBL" id="NEX54666.1"/>
    </source>
</evidence>
<dbReference type="Proteomes" id="UP001207687">
    <property type="component" value="Unassembled WGS sequence"/>
</dbReference>
<evidence type="ECO:0000313" key="21">
    <source>
        <dbReference type="Proteomes" id="UP001186159"/>
    </source>
</evidence>
<dbReference type="EMBL" id="JAOWLV010000014">
    <property type="protein sequence ID" value="MDG4977590.1"/>
    <property type="molecule type" value="Genomic_DNA"/>
</dbReference>
<dbReference type="KEGG" id="llj:LG36_0475"/>
<dbReference type="Proteomes" id="UP001240905">
    <property type="component" value="Unassembled WGS sequence"/>
</dbReference>
<dbReference type="EMBL" id="VJWV01000005">
    <property type="protein sequence ID" value="TRW73479.1"/>
    <property type="molecule type" value="Genomic_DNA"/>
</dbReference>
<dbReference type="Proteomes" id="UP001152820">
    <property type="component" value="Unassembled WGS sequence"/>
</dbReference>
<dbReference type="EMBL" id="WWDJ01000016">
    <property type="protein sequence ID" value="NEX54666.1"/>
    <property type="molecule type" value="Genomic_DNA"/>
</dbReference>
<dbReference type="Proteomes" id="UP000477402">
    <property type="component" value="Unassembled WGS sequence"/>
</dbReference>
<keyword evidence="1" id="KW-0472">Membrane</keyword>
<evidence type="ECO:0000313" key="4">
    <source>
        <dbReference type="EMBL" id="MDG4982533.1"/>
    </source>
</evidence>
<evidence type="ECO:0000313" key="14">
    <source>
        <dbReference type="EMBL" id="SPS11123.1"/>
    </source>
</evidence>
<evidence type="ECO:0000313" key="12">
    <source>
        <dbReference type="EMBL" id="PFG90486.1"/>
    </source>
</evidence>
<evidence type="ECO:0000313" key="13">
    <source>
        <dbReference type="EMBL" id="RWR46008.1"/>
    </source>
</evidence>
<dbReference type="EMBL" id="JAWHVL010000025">
    <property type="protein sequence ID" value="MDV2633122.1"/>
    <property type="molecule type" value="Genomic_DNA"/>
</dbReference>
<feature type="transmembrane region" description="Helical" evidence="1">
    <location>
        <begin position="12"/>
        <end position="38"/>
    </location>
</feature>
<evidence type="ECO:0000313" key="17">
    <source>
        <dbReference type="Proteomes" id="UP000279235"/>
    </source>
</evidence>
<evidence type="ECO:0000313" key="19">
    <source>
        <dbReference type="Proteomes" id="UP000317167"/>
    </source>
</evidence>
<proteinExistence type="predicted"/>
<dbReference type="Proteomes" id="UP000317167">
    <property type="component" value="Unassembled WGS sequence"/>
</dbReference>
<evidence type="ECO:0000313" key="15">
    <source>
        <dbReference type="EMBL" id="TRW73479.1"/>
    </source>
</evidence>
<protein>
    <submittedName>
        <fullName evidence="2">ABC-type transporter Mla subunit MlaD</fullName>
    </submittedName>
    <submittedName>
        <fullName evidence="15">DNA-directed RNA polymerase subunit beta</fullName>
    </submittedName>
</protein>
<reference evidence="3" key="9">
    <citation type="submission" date="2022-10" db="EMBL/GenBank/DDBJ databases">
        <authorList>
            <person name="Turner M.S."/>
            <person name="Huang W."/>
        </authorList>
    </citation>
    <scope>NUCLEOTIDE SEQUENCE</scope>
    <source>
        <strain evidence="4">3</strain>
        <strain evidence="3">54</strain>
        <strain evidence="5">593</strain>
    </source>
</reference>
<dbReference type="GO" id="GO:0000428">
    <property type="term" value="C:DNA-directed RNA polymerase complex"/>
    <property type="evidence" value="ECO:0007669"/>
    <property type="project" value="UniProtKB-KW"/>
</dbReference>
<sequence>MFKKTIKFLGLRLSIIIFVIVLLVLAAVLGLMVGYGFLGGGNPSNVFNHNLWKEVMDKLSPAK</sequence>
<reference evidence="2" key="13">
    <citation type="submission" date="2023-08" db="EMBL/GenBank/DDBJ databases">
        <title>Genomic analyses of the natural microbiome of Caenorhabditis elegans.</title>
        <authorList>
            <person name="Samuel B."/>
        </authorList>
    </citation>
    <scope>NUCLEOTIDE SEQUENCE</scope>
    <source>
        <strain evidence="2">BIGb0220</strain>
    </source>
</reference>
<dbReference type="AlphaFoldDB" id="A0A089XPE0"/>
<reference evidence="15 19" key="7">
    <citation type="submission" date="2019-07" db="EMBL/GenBank/DDBJ databases">
        <title>Draft genome of 7 Lactococcus lactis strains isolated from an artisanal cheese production.</title>
        <authorList>
            <person name="Biolcati F."/>
            <person name="Bottero M.T."/>
            <person name="Dalmasso A."/>
            <person name="Mcauliffe O."/>
        </authorList>
    </citation>
    <scope>NUCLEOTIDE SEQUENCE [LARGE SCALE GENOMIC DNA]</scope>
    <source>
        <strain evidence="15 19">MRS45.2</strain>
    </source>
</reference>
<dbReference type="EMBL" id="OGTW02000044">
    <property type="protein sequence ID" value="SPS11123.1"/>
    <property type="molecule type" value="Genomic_DNA"/>
</dbReference>
<dbReference type="Proteomes" id="UP001152598">
    <property type="component" value="Unassembled WGS sequence"/>
</dbReference>
<reference evidence="6" key="12">
    <citation type="submission" date="2023-06" db="EMBL/GenBank/DDBJ databases">
        <title>Draft Genome Sequences of lactic acid bacteria strains isolated from fermented milk products.</title>
        <authorList>
            <person name="Elcheninov A.G."/>
            <person name="Klyukina A."/>
            <person name="Zayulina K.S."/>
            <person name="Gavirova L.A."/>
            <person name="Shcherbakova P.A."/>
            <person name="Shestakov A.I."/>
            <person name="Kublanov I.V."/>
            <person name="Kochetkova T.V."/>
        </authorList>
    </citation>
    <scope>NUCLEOTIDE SEQUENCE</scope>
    <source>
        <strain evidence="6">TOM.142</strain>
    </source>
</reference>
<dbReference type="Proteomes" id="UP001152614">
    <property type="component" value="Unassembled WGS sequence"/>
</dbReference>
<evidence type="ECO:0000313" key="6">
    <source>
        <dbReference type="EMBL" id="MDM7546910.1"/>
    </source>
</evidence>
<dbReference type="Proteomes" id="UP000279235">
    <property type="component" value="Unassembled WGS sequence"/>
</dbReference>
<reference evidence="14" key="5">
    <citation type="submission" date="2018-05" db="EMBL/GenBank/DDBJ databases">
        <authorList>
            <person name="Lanie J.A."/>
            <person name="Ng W.-L."/>
            <person name="Kazmierczak K.M."/>
            <person name="Andrzejewski T.M."/>
            <person name="Davidsen T.M."/>
            <person name="Wayne K.J."/>
            <person name="Tettelin H."/>
            <person name="Glass J.I."/>
            <person name="Rusch D."/>
            <person name="Podicherti R."/>
            <person name="Tsui H.-C.T."/>
            <person name="Winkler M.E."/>
        </authorList>
    </citation>
    <scope>NUCLEOTIDE SEQUENCE</scope>
    <source>
        <strain evidence="14">Lactococcus lactis</strain>
    </source>
</reference>
<reference evidence="13 18" key="6">
    <citation type="submission" date="2019-01" db="EMBL/GenBank/DDBJ databases">
        <title>Whole genome sequence of Lactococcus lactis isolated from cow milk.</title>
        <authorList>
            <person name="Sundararaman A."/>
            <person name="Tamang J.-P."/>
            <person name="Halami P."/>
        </authorList>
    </citation>
    <scope>NUCLEOTIDE SEQUENCE [LARGE SCALE GENOMIC DNA]</scope>
    <source>
        <strain evidence="13 18">C2D</strain>
    </source>
</reference>
<dbReference type="Proteomes" id="UP000215635">
    <property type="component" value="Unassembled WGS sequence"/>
</dbReference>
<evidence type="ECO:0000313" key="8">
    <source>
        <dbReference type="EMBL" id="MDV2618602.1"/>
    </source>
</evidence>
<reference evidence="11 16" key="2">
    <citation type="submission" date="2017-04" db="EMBL/GenBank/DDBJ databases">
        <title>Kefir bacterial isolates.</title>
        <authorList>
            <person name="Kim Y."/>
            <person name="Blasche S."/>
            <person name="Patil K.R."/>
        </authorList>
    </citation>
    <scope>NUCLEOTIDE SEQUENCE [LARGE SCALE GENOMIC DNA]</scope>
    <source>
        <strain evidence="11 16">OG2</strain>
    </source>
</reference>
<evidence type="ECO:0000313" key="11">
    <source>
        <dbReference type="EMBL" id="PAK87974.1"/>
    </source>
</evidence>
<dbReference type="EMBL" id="JAOWLO010000002">
    <property type="protein sequence ID" value="MDG5048001.1"/>
    <property type="molecule type" value="Genomic_DNA"/>
</dbReference>
<dbReference type="EMBL" id="JAOQNN010000002">
    <property type="protein sequence ID" value="MCW2282104.1"/>
    <property type="molecule type" value="Genomic_DNA"/>
</dbReference>
<reference evidence="12" key="1">
    <citation type="submission" date="2017-01" db="EMBL/GenBank/DDBJ databases">
        <authorList>
            <person name="Lo R."/>
        </authorList>
    </citation>
    <scope>NUCLEOTIDE SEQUENCE</scope>
    <source>
        <strain evidence="12">537</strain>
    </source>
</reference>
<keyword evidence="1" id="KW-0812">Transmembrane</keyword>
<dbReference type="Proteomes" id="UP001186047">
    <property type="component" value="Unassembled WGS sequence"/>
</dbReference>
<reference evidence="3" key="10">
    <citation type="journal article" date="2023" name="Food Microbiol.">
        <title>Evaluation of the fermentation potential of lactic acid bacteria isolated from herbs, fruits and vegetables as starter cultures in nut-based milk alternatives.</title>
        <authorList>
            <person name="Huang W."/>
            <person name="Dong A."/>
            <person name="Pham H.T."/>
            <person name="Zhou C."/>
            <person name="Huo Z."/>
            <person name="Watjen A.P."/>
            <person name="Prakash S."/>
            <person name="Bang-Berthelsen C.H."/>
            <person name="Turner M.S."/>
        </authorList>
    </citation>
    <scope>NUCLEOTIDE SEQUENCE</scope>
    <source>
        <strain evidence="4">3</strain>
        <strain evidence="3">54</strain>
        <strain evidence="5">593</strain>
    </source>
</reference>
<reference evidence="17" key="4">
    <citation type="submission" date="2018-05" db="EMBL/GenBank/DDBJ databases">
        <authorList>
            <person name="Duru I."/>
        </authorList>
    </citation>
    <scope>NUCLEOTIDE SEQUENCE [LARGE SCALE GENOMIC DNA]</scope>
</reference>
<evidence type="ECO:0000313" key="20">
    <source>
        <dbReference type="Proteomes" id="UP000477402"/>
    </source>
</evidence>
<reference evidence="10 20" key="8">
    <citation type="submission" date="2019-12" db="EMBL/GenBank/DDBJ databases">
        <title>Draft Genome Sequences of L. lactis strains MS22333, MS22334, MS22336, and MS22337, Isolated from Spontaneous Fermented Camel Milk in Ethiopia.</title>
        <authorList>
            <person name="Bragason E."/>
            <person name="Hansen E.B."/>
            <person name="Guya M.E."/>
            <person name="Berhe T."/>
        </authorList>
    </citation>
    <scope>NUCLEOTIDE SEQUENCE [LARGE SCALE GENOMIC DNA]</scope>
    <source>
        <strain evidence="10 20">MS22336</strain>
    </source>
</reference>
<dbReference type="Proteomes" id="UP001186159">
    <property type="component" value="Unassembled WGS sequence"/>
</dbReference>
<reference evidence="8 21" key="14">
    <citation type="submission" date="2023-10" db="EMBL/GenBank/DDBJ databases">
        <title>Production of high quality cheese from raw caw milk (raw cheese).</title>
        <authorList>
            <person name="Samouris G."/>
        </authorList>
    </citation>
    <scope>NUCLEOTIDE SEQUENCE [LARGE SCALE GENOMIC DNA]</scope>
    <source>
        <strain evidence="9">M17-3</strain>
        <strain evidence="8 21">MRS-5</strain>
    </source>
</reference>
<keyword evidence="15" id="KW-0804">Transcription</keyword>
<dbReference type="Proteomes" id="UP000225275">
    <property type="component" value="Unassembled WGS sequence"/>
</dbReference>
<dbReference type="EMBL" id="JAUCAE010000010">
    <property type="protein sequence ID" value="MDM7546910.1"/>
    <property type="molecule type" value="Genomic_DNA"/>
</dbReference>
<evidence type="ECO:0000313" key="7">
    <source>
        <dbReference type="EMBL" id="MDT2944417.1"/>
    </source>
</evidence>
<evidence type="ECO:0000313" key="3">
    <source>
        <dbReference type="EMBL" id="MDG4977590.1"/>
    </source>
</evidence>
<reference evidence="7" key="11">
    <citation type="submission" date="2023-03" db="EMBL/GenBank/DDBJ databases">
        <authorList>
            <person name="Shen W."/>
            <person name="Cai J."/>
        </authorList>
    </citation>
    <scope>NUCLEOTIDE SEQUENCE</scope>
    <source>
        <strain evidence="7">Y37</strain>
    </source>
</reference>
<evidence type="ECO:0000313" key="5">
    <source>
        <dbReference type="EMBL" id="MDG5048001.1"/>
    </source>
</evidence>